<evidence type="ECO:0000259" key="1">
    <source>
        <dbReference type="Pfam" id="PF13676"/>
    </source>
</evidence>
<dbReference type="Gene3D" id="3.40.50.10140">
    <property type="entry name" value="Toll/interleukin-1 receptor homology (TIR) domain"/>
    <property type="match status" value="1"/>
</dbReference>
<dbReference type="Proteomes" id="UP000663829">
    <property type="component" value="Unassembled WGS sequence"/>
</dbReference>
<dbReference type="EMBL" id="CAJOBC010101113">
    <property type="protein sequence ID" value="CAF4471503.1"/>
    <property type="molecule type" value="Genomic_DNA"/>
</dbReference>
<dbReference type="Pfam" id="PF13676">
    <property type="entry name" value="TIR_2"/>
    <property type="match status" value="1"/>
</dbReference>
<dbReference type="Proteomes" id="UP000681722">
    <property type="component" value="Unassembled WGS sequence"/>
</dbReference>
<dbReference type="InterPro" id="IPR035897">
    <property type="entry name" value="Toll_tir_struct_dom_sf"/>
</dbReference>
<dbReference type="OrthoDB" id="9978456at2759"/>
<gene>
    <name evidence="2" type="ORF">GPM918_LOCUS42125</name>
    <name evidence="3" type="ORF">SRO942_LOCUS43313</name>
</gene>
<feature type="domain" description="TIR" evidence="1">
    <location>
        <begin position="1"/>
        <end position="113"/>
    </location>
</feature>
<organism evidence="2 4">
    <name type="scientific">Didymodactylos carnosus</name>
    <dbReference type="NCBI Taxonomy" id="1234261"/>
    <lineage>
        <taxon>Eukaryota</taxon>
        <taxon>Metazoa</taxon>
        <taxon>Spiralia</taxon>
        <taxon>Gnathifera</taxon>
        <taxon>Rotifera</taxon>
        <taxon>Eurotatoria</taxon>
        <taxon>Bdelloidea</taxon>
        <taxon>Philodinida</taxon>
        <taxon>Philodinidae</taxon>
        <taxon>Didymodactylos</taxon>
    </lineage>
</organism>
<proteinExistence type="predicted"/>
<dbReference type="AlphaFoldDB" id="A0A816ACZ6"/>
<evidence type="ECO:0000313" key="3">
    <source>
        <dbReference type="EMBL" id="CAF4471503.1"/>
    </source>
</evidence>
<dbReference type="GO" id="GO:0007165">
    <property type="term" value="P:signal transduction"/>
    <property type="evidence" value="ECO:0007669"/>
    <property type="project" value="InterPro"/>
</dbReference>
<dbReference type="PANTHER" id="PTHR46270:SF2">
    <property type="entry name" value="TIR DOMAIN-CONTAINING PROTEIN"/>
    <property type="match status" value="1"/>
</dbReference>
<evidence type="ECO:0000313" key="2">
    <source>
        <dbReference type="EMBL" id="CAF1596469.1"/>
    </source>
</evidence>
<keyword evidence="4" id="KW-1185">Reference proteome</keyword>
<sequence>YSHADKELCYEIHDRILKDNYRIWLDRYNMHSSTLDAMAKAIENSKIILICMSDSYKQSSYCSSEAHYAYERRCYLIPLIMKAGYRPDGWLGMIASGRFYIDFPNMQFEDAYCKVITEIKALNQSSTQVEEIADSWAPGVYWRPMESHEAAWSPNEYHQATRSGLDRFGVPWA</sequence>
<feature type="non-terminal residue" evidence="2">
    <location>
        <position position="173"/>
    </location>
</feature>
<name>A0A816ACZ6_9BILA</name>
<dbReference type="InterPro" id="IPR000157">
    <property type="entry name" value="TIR_dom"/>
</dbReference>
<comment type="caution">
    <text evidence="2">The sequence shown here is derived from an EMBL/GenBank/DDBJ whole genome shotgun (WGS) entry which is preliminary data.</text>
</comment>
<reference evidence="2" key="1">
    <citation type="submission" date="2021-02" db="EMBL/GenBank/DDBJ databases">
        <authorList>
            <person name="Nowell W R."/>
        </authorList>
    </citation>
    <scope>NUCLEOTIDE SEQUENCE</scope>
</reference>
<dbReference type="EMBL" id="CAJNOQ010034806">
    <property type="protein sequence ID" value="CAF1596469.1"/>
    <property type="molecule type" value="Genomic_DNA"/>
</dbReference>
<accession>A0A816ACZ6</accession>
<evidence type="ECO:0000313" key="4">
    <source>
        <dbReference type="Proteomes" id="UP000663829"/>
    </source>
</evidence>
<dbReference type="SUPFAM" id="SSF52200">
    <property type="entry name" value="Toll/Interleukin receptor TIR domain"/>
    <property type="match status" value="1"/>
</dbReference>
<dbReference type="PANTHER" id="PTHR46270">
    <property type="entry name" value="ARMADILLO-TYPE FOLD-RELATED"/>
    <property type="match status" value="1"/>
</dbReference>
<protein>
    <recommendedName>
        <fullName evidence="1">TIR domain-containing protein</fullName>
    </recommendedName>
</protein>